<name>A0ABY4FIR6_9BACT</name>
<keyword evidence="5" id="KW-1185">Reference proteome</keyword>
<evidence type="ECO:0000256" key="1">
    <source>
        <dbReference type="ARBA" id="ARBA00023239"/>
    </source>
</evidence>
<dbReference type="EMBL" id="CP095049">
    <property type="protein sequence ID" value="UOQ54341.1"/>
    <property type="molecule type" value="Genomic_DNA"/>
</dbReference>
<sequence length="485" mass="53901">MGNIYNCHAHVFNLDCAPLQFMDVYTGRRLGRVLRFLLEIPGATRLLVTTAGLLGKRFRLPLLTRYAAFLDIGSGVSQVSVFEKQLLPHYPPGTRFVLLALNMDHMSAGAAALNYESQLWQLLEVRKRHPDTCLPFLCIDPRMGSARQNLAFVKKWLERGFVGLKLYPSLGFFPFDERLDLVYEFAQQHQVPVLAHCSRGGIYYQGELTHQLRWPALPAALLPQIQAASPPFKLGDHDFPLPVLTGKLSFRNDQFSDLLLEPRLYDLVLARFPELKLCLAHYGGGDEIAAELKNPTPPGQTTAPVNWYRGVQWLMRKYPNVYTDVAFTLAEGPTVFRSHPKDVLFETLAQDLQVGSPYQDRLLFGTDFFLVSRLQPENTLAGELTQYLLQSGPAGAVAWQHLATDNPTRFLHSEFYTPVEHVGQKPVRRPYQPNAEPGLTVLTPPATPAPPTSTPTPPAPGPPPPTSTPTGASTPSSAQPLPTIP</sequence>
<evidence type="ECO:0000313" key="4">
    <source>
        <dbReference type="EMBL" id="UOQ54341.1"/>
    </source>
</evidence>
<evidence type="ECO:0000256" key="2">
    <source>
        <dbReference type="SAM" id="MobiDB-lite"/>
    </source>
</evidence>
<dbReference type="PANTHER" id="PTHR21240">
    <property type="entry name" value="2-AMINO-3-CARBOXYLMUCONATE-6-SEMIALDEHYDE DECARBOXYLASE"/>
    <property type="match status" value="1"/>
</dbReference>
<feature type="region of interest" description="Disordered" evidence="2">
    <location>
        <begin position="423"/>
        <end position="485"/>
    </location>
</feature>
<evidence type="ECO:0000313" key="5">
    <source>
        <dbReference type="Proteomes" id="UP000831785"/>
    </source>
</evidence>
<feature type="domain" description="Amidohydrolase-related" evidence="3">
    <location>
        <begin position="112"/>
        <end position="409"/>
    </location>
</feature>
<feature type="compositionally biased region" description="Pro residues" evidence="2">
    <location>
        <begin position="445"/>
        <end position="467"/>
    </location>
</feature>
<keyword evidence="1" id="KW-0456">Lyase</keyword>
<dbReference type="Gene3D" id="3.20.20.140">
    <property type="entry name" value="Metal-dependent hydrolases"/>
    <property type="match status" value="1"/>
</dbReference>
<evidence type="ECO:0000259" key="3">
    <source>
        <dbReference type="Pfam" id="PF04909"/>
    </source>
</evidence>
<proteinExistence type="predicted"/>
<dbReference type="PANTHER" id="PTHR21240:SF28">
    <property type="entry name" value="ISO-OROTATE DECARBOXYLASE (EUROFUNG)"/>
    <property type="match status" value="1"/>
</dbReference>
<dbReference type="InterPro" id="IPR006680">
    <property type="entry name" value="Amidohydro-rel"/>
</dbReference>
<feature type="compositionally biased region" description="Low complexity" evidence="2">
    <location>
        <begin position="468"/>
        <end position="478"/>
    </location>
</feature>
<dbReference type="Pfam" id="PF04909">
    <property type="entry name" value="Amidohydro_2"/>
    <property type="match status" value="1"/>
</dbReference>
<dbReference type="Proteomes" id="UP000831785">
    <property type="component" value="Chromosome"/>
</dbReference>
<reference evidence="4 5" key="1">
    <citation type="submission" date="2022-04" db="EMBL/GenBank/DDBJ databases">
        <title>Hymenobacter sp. isolated from the air.</title>
        <authorList>
            <person name="Won M."/>
            <person name="Lee C.-M."/>
            <person name="Woen H.-Y."/>
            <person name="Kwon S.-W."/>
        </authorList>
    </citation>
    <scope>NUCLEOTIDE SEQUENCE [LARGE SCALE GENOMIC DNA]</scope>
    <source>
        <strain evidence="5">5116 S-27</strain>
    </source>
</reference>
<gene>
    <name evidence="4" type="ORF">MUN80_06175</name>
</gene>
<accession>A0ABY4FIR6</accession>
<dbReference type="InterPro" id="IPR032465">
    <property type="entry name" value="ACMSD"/>
</dbReference>
<dbReference type="SUPFAM" id="SSF51556">
    <property type="entry name" value="Metallo-dependent hydrolases"/>
    <property type="match status" value="1"/>
</dbReference>
<dbReference type="InterPro" id="IPR032466">
    <property type="entry name" value="Metal_Hydrolase"/>
</dbReference>
<dbReference type="RefSeq" id="WP_244721037.1">
    <property type="nucleotide sequence ID" value="NZ_CP095049.1"/>
</dbReference>
<protein>
    <submittedName>
        <fullName evidence="4">Amidohydrolase family protein</fullName>
    </submittedName>
</protein>
<organism evidence="4 5">
    <name type="scientific">Hymenobacter cellulosivorans</name>
    <dbReference type="NCBI Taxonomy" id="2932249"/>
    <lineage>
        <taxon>Bacteria</taxon>
        <taxon>Pseudomonadati</taxon>
        <taxon>Bacteroidota</taxon>
        <taxon>Cytophagia</taxon>
        <taxon>Cytophagales</taxon>
        <taxon>Hymenobacteraceae</taxon>
        <taxon>Hymenobacter</taxon>
    </lineage>
</organism>